<comment type="caution">
    <text evidence="8">The sequence shown here is derived from an EMBL/GenBank/DDBJ whole genome shotgun (WGS) entry which is preliminary data.</text>
</comment>
<proteinExistence type="inferred from homology"/>
<dbReference type="EMBL" id="DVFK01000066">
    <property type="protein sequence ID" value="HIQ67803.1"/>
    <property type="molecule type" value="Genomic_DNA"/>
</dbReference>
<sequence length="384" mass="42153">MKTNTYVKVDLDAIRDNLVAIRKQAGVPVMAVVKADAYGHGAVPVARQVEPLCSFFGVSSMEEALELRNAGIRLPILILGHTPASAFSQAIPLGIRPAIFSYADALALSQEAQRQNVTAPFHFALDTGMSRIGVQADEEGLALCWEISQLPNLRAEGLFSHFATADCDDLTFAREQGEKFAWFDGELRKMGIQVEIRHLDNSAGIVNFSSHYEMVRAGIVMYGMAPSDEVDCTALGLRPALSWHSYVSHVKLLEPGRRIGYGGTFVTTRQTLVATVPAGYADGYRRSLSNGFCVLIRGKKAPILGKICMDQMMVDVTDIPGVQVDDPVVLVGRDGNLEITMEEIGEQAGSFHYEFVCGISRRVPRIYFQKGRQQEQVHYLLVNG</sequence>
<comment type="catalytic activity">
    <reaction evidence="4">
        <text>L-alanine = D-alanine</text>
        <dbReference type="Rhea" id="RHEA:20249"/>
        <dbReference type="ChEBI" id="CHEBI:57416"/>
        <dbReference type="ChEBI" id="CHEBI:57972"/>
        <dbReference type="EC" id="5.1.1.1"/>
    </reaction>
</comment>
<dbReference type="Gene3D" id="2.40.37.10">
    <property type="entry name" value="Lyase, Ornithine Decarboxylase, Chain A, domain 1"/>
    <property type="match status" value="1"/>
</dbReference>
<dbReference type="NCBIfam" id="TIGR00492">
    <property type="entry name" value="alr"/>
    <property type="match status" value="1"/>
</dbReference>
<evidence type="ECO:0000256" key="6">
    <source>
        <dbReference type="PIRSR" id="PIRSR600821-52"/>
    </source>
</evidence>
<dbReference type="InterPro" id="IPR020622">
    <property type="entry name" value="Ala_racemase_pyridoxalP-BS"/>
</dbReference>
<dbReference type="SUPFAM" id="SSF50621">
    <property type="entry name" value="Alanine racemase C-terminal domain-like"/>
    <property type="match status" value="1"/>
</dbReference>
<dbReference type="InterPro" id="IPR000821">
    <property type="entry name" value="Ala_racemase"/>
</dbReference>
<evidence type="ECO:0000259" key="7">
    <source>
        <dbReference type="SMART" id="SM01005"/>
    </source>
</evidence>
<feature type="domain" description="Alanine racemase C-terminal" evidence="7">
    <location>
        <begin position="240"/>
        <end position="368"/>
    </location>
</feature>
<dbReference type="AlphaFoldDB" id="A0A9D1CM94"/>
<dbReference type="SMART" id="SM01005">
    <property type="entry name" value="Ala_racemase_C"/>
    <property type="match status" value="1"/>
</dbReference>
<evidence type="ECO:0000256" key="4">
    <source>
        <dbReference type="HAMAP-Rule" id="MF_01201"/>
    </source>
</evidence>
<accession>A0A9D1CM94</accession>
<dbReference type="PRINTS" id="PR00992">
    <property type="entry name" value="ALARACEMASE"/>
</dbReference>
<organism evidence="8 9">
    <name type="scientific">Candidatus Faecousia excrementigallinarum</name>
    <dbReference type="NCBI Taxonomy" id="2840806"/>
    <lineage>
        <taxon>Bacteria</taxon>
        <taxon>Bacillati</taxon>
        <taxon>Bacillota</taxon>
        <taxon>Clostridia</taxon>
        <taxon>Eubacteriales</taxon>
        <taxon>Oscillospiraceae</taxon>
        <taxon>Faecousia</taxon>
    </lineage>
</organism>
<dbReference type="GO" id="GO:0009252">
    <property type="term" value="P:peptidoglycan biosynthetic process"/>
    <property type="evidence" value="ECO:0007669"/>
    <property type="project" value="TreeGrafter"/>
</dbReference>
<gene>
    <name evidence="8" type="primary">alr</name>
    <name evidence="8" type="ORF">IAB74_04760</name>
</gene>
<feature type="active site" description="Proton acceptor; specific for D-alanine" evidence="4">
    <location>
        <position position="34"/>
    </location>
</feature>
<keyword evidence="2 4" id="KW-0663">Pyridoxal phosphate</keyword>
<feature type="active site" description="Proton acceptor; specific for L-alanine" evidence="4">
    <location>
        <position position="261"/>
    </location>
</feature>
<evidence type="ECO:0000313" key="9">
    <source>
        <dbReference type="Proteomes" id="UP000886796"/>
    </source>
</evidence>
<evidence type="ECO:0000256" key="3">
    <source>
        <dbReference type="ARBA" id="ARBA00023235"/>
    </source>
</evidence>
<evidence type="ECO:0000256" key="2">
    <source>
        <dbReference type="ARBA" id="ARBA00022898"/>
    </source>
</evidence>
<dbReference type="GO" id="GO:0030170">
    <property type="term" value="F:pyridoxal phosphate binding"/>
    <property type="evidence" value="ECO:0007669"/>
    <property type="project" value="UniProtKB-UniRule"/>
</dbReference>
<dbReference type="EC" id="5.1.1.1" evidence="4"/>
<dbReference type="Gene3D" id="3.20.20.10">
    <property type="entry name" value="Alanine racemase"/>
    <property type="match status" value="1"/>
</dbReference>
<reference evidence="8" key="1">
    <citation type="submission" date="2020-10" db="EMBL/GenBank/DDBJ databases">
        <authorList>
            <person name="Gilroy R."/>
        </authorList>
    </citation>
    <scope>NUCLEOTIDE SEQUENCE</scope>
    <source>
        <strain evidence="8">13361</strain>
    </source>
</reference>
<keyword evidence="3 4" id="KW-0413">Isomerase</keyword>
<name>A0A9D1CM94_9FIRM</name>
<evidence type="ECO:0000256" key="1">
    <source>
        <dbReference type="ARBA" id="ARBA00001933"/>
    </source>
</evidence>
<dbReference type="HAMAP" id="MF_01201">
    <property type="entry name" value="Ala_racemase"/>
    <property type="match status" value="1"/>
</dbReference>
<dbReference type="Pfam" id="PF00842">
    <property type="entry name" value="Ala_racemase_C"/>
    <property type="match status" value="1"/>
</dbReference>
<reference evidence="8" key="2">
    <citation type="journal article" date="2021" name="PeerJ">
        <title>Extensive microbial diversity within the chicken gut microbiome revealed by metagenomics and culture.</title>
        <authorList>
            <person name="Gilroy R."/>
            <person name="Ravi A."/>
            <person name="Getino M."/>
            <person name="Pursley I."/>
            <person name="Horton D.L."/>
            <person name="Alikhan N.F."/>
            <person name="Baker D."/>
            <person name="Gharbi K."/>
            <person name="Hall N."/>
            <person name="Watson M."/>
            <person name="Adriaenssens E.M."/>
            <person name="Foster-Nyarko E."/>
            <person name="Jarju S."/>
            <person name="Secka A."/>
            <person name="Antonio M."/>
            <person name="Oren A."/>
            <person name="Chaudhuri R.R."/>
            <person name="La Ragione R."/>
            <person name="Hildebrand F."/>
            <person name="Pallen M.J."/>
        </authorList>
    </citation>
    <scope>NUCLEOTIDE SEQUENCE</scope>
    <source>
        <strain evidence="8">13361</strain>
    </source>
</reference>
<feature type="binding site" evidence="4 6">
    <location>
        <position position="131"/>
    </location>
    <ligand>
        <name>substrate</name>
    </ligand>
</feature>
<feature type="binding site" evidence="4 6">
    <location>
        <position position="309"/>
    </location>
    <ligand>
        <name>substrate</name>
    </ligand>
</feature>
<dbReference type="InterPro" id="IPR001608">
    <property type="entry name" value="Ala_racemase_N"/>
</dbReference>
<dbReference type="InterPro" id="IPR009006">
    <property type="entry name" value="Ala_racemase/Decarboxylase_C"/>
</dbReference>
<comment type="similarity">
    <text evidence="4">Belongs to the alanine racemase family.</text>
</comment>
<dbReference type="SUPFAM" id="SSF51419">
    <property type="entry name" value="PLP-binding barrel"/>
    <property type="match status" value="1"/>
</dbReference>
<protein>
    <recommendedName>
        <fullName evidence="4">Alanine racemase</fullName>
        <ecNumber evidence="4">5.1.1.1</ecNumber>
    </recommendedName>
</protein>
<dbReference type="GO" id="GO:0030632">
    <property type="term" value="P:D-alanine biosynthetic process"/>
    <property type="evidence" value="ECO:0007669"/>
    <property type="project" value="UniProtKB-UniRule"/>
</dbReference>
<dbReference type="PROSITE" id="PS00395">
    <property type="entry name" value="ALANINE_RACEMASE"/>
    <property type="match status" value="1"/>
</dbReference>
<comment type="pathway">
    <text evidence="4">Amino-acid biosynthesis; D-alanine biosynthesis; D-alanine from L-alanine: step 1/1.</text>
</comment>
<dbReference type="GO" id="GO:0008784">
    <property type="term" value="F:alanine racemase activity"/>
    <property type="evidence" value="ECO:0007669"/>
    <property type="project" value="UniProtKB-UniRule"/>
</dbReference>
<evidence type="ECO:0000313" key="8">
    <source>
        <dbReference type="EMBL" id="HIQ67803.1"/>
    </source>
</evidence>
<dbReference type="PANTHER" id="PTHR30511:SF0">
    <property type="entry name" value="ALANINE RACEMASE, CATABOLIC-RELATED"/>
    <property type="match status" value="1"/>
</dbReference>
<dbReference type="GO" id="GO:0005829">
    <property type="term" value="C:cytosol"/>
    <property type="evidence" value="ECO:0007669"/>
    <property type="project" value="TreeGrafter"/>
</dbReference>
<dbReference type="Proteomes" id="UP000886796">
    <property type="component" value="Unassembled WGS sequence"/>
</dbReference>
<dbReference type="InterPro" id="IPR029066">
    <property type="entry name" value="PLP-binding_barrel"/>
</dbReference>
<dbReference type="InterPro" id="IPR011079">
    <property type="entry name" value="Ala_racemase_C"/>
</dbReference>
<dbReference type="PANTHER" id="PTHR30511">
    <property type="entry name" value="ALANINE RACEMASE"/>
    <property type="match status" value="1"/>
</dbReference>
<dbReference type="FunFam" id="3.20.20.10:FF:000002">
    <property type="entry name" value="Alanine racemase"/>
    <property type="match status" value="1"/>
</dbReference>
<evidence type="ECO:0000256" key="5">
    <source>
        <dbReference type="PIRSR" id="PIRSR600821-50"/>
    </source>
</evidence>
<feature type="modified residue" description="N6-(pyridoxal phosphate)lysine" evidence="4 5">
    <location>
        <position position="34"/>
    </location>
</feature>
<dbReference type="Pfam" id="PF01168">
    <property type="entry name" value="Ala_racemase_N"/>
    <property type="match status" value="1"/>
</dbReference>
<comment type="function">
    <text evidence="4">Catalyzes the interconversion of L-alanine and D-alanine. May also act on other amino acids.</text>
</comment>
<dbReference type="CDD" id="cd00430">
    <property type="entry name" value="PLPDE_III_AR"/>
    <property type="match status" value="1"/>
</dbReference>
<comment type="cofactor">
    <cofactor evidence="1 4 5">
        <name>pyridoxal 5'-phosphate</name>
        <dbReference type="ChEBI" id="CHEBI:597326"/>
    </cofactor>
</comment>